<evidence type="ECO:0000313" key="3">
    <source>
        <dbReference type="Proteomes" id="UP000050562"/>
    </source>
</evidence>
<dbReference type="AlphaFoldDB" id="A0A0N8SK56"/>
<dbReference type="Proteomes" id="UP000050562">
    <property type="component" value="Unassembled WGS sequence"/>
</dbReference>
<sequence>MTMKFDTPASTNPIDQLKVIGTPADRIDGKLKTTGTATYAYEQNAAVSNPAYGYVVGAAIGKGRISSIDSSETRKASGVIAIVTHENAGKLDRGEFYVDRALAGPQVDHYHQAVAVVVAETFEQARAASALLRVYYVREPGSFELAATLDSAKPPPPSGFGPPAQTRIGDFEAAFSTAACTVDERYSTPDHAHAMMEPHATIAQWNGSKLTLWTSIQQMNWGVRDLAKTLGIRKEDIHMISPYIGGGFGGKGTILCDAVLASLAAREARRPVKVTLPRPLMFNNLTHRPATIQRIRIGADKDGTLTAIGHESWSGNLPGGRPEAATASTRGLYAGANRMTRLNLSVLDLAEGSAMRAPGEAPGMMALEIAMDELADKLGIDPVKFRVMNDTQVDPEQPTRPFSKRQLVECLNTGAEHFGWNKRNPVPGKEVHDGWLIGIGVASAIRGAPTTKSAARVRLDRQGIVTVETDMTDIGTGTYTIIAQTAAEMMGVDMDRVVVHLGDSRFPESSGSGGQWGAASSTAGVYAACVKLREAVARTLGLDPQKAEFAEGEVREGDTRLPLAQAAAQGEIQAEDFMEYGTLAKDYAQQTFGAHFVEVGVNAATGEVRIRRQLAVCAAGRILNPKTARSQIIGGMTMGAGAALMEDLVVDHRLGFFVNHDLAGYEVPVHADIPHQEVIFLDEVDVYATPLKAKGVGELGISGAAAAIANAIYNATGVRVRDYPITLDKLIDHLPEIV</sequence>
<dbReference type="InterPro" id="IPR049648">
    <property type="entry name" value="PaoC-like"/>
</dbReference>
<dbReference type="PANTHER" id="PTHR11908:SF123">
    <property type="entry name" value="ALDEHYDE OXIDOREDUCTASE MOLYBDENUM-BINDING SUBUNIT PAOC"/>
    <property type="match status" value="1"/>
</dbReference>
<dbReference type="InterPro" id="IPR008274">
    <property type="entry name" value="AldOxase/xan_DH_MoCoBD1"/>
</dbReference>
<dbReference type="Pfam" id="PF01315">
    <property type="entry name" value="Ald_Xan_dh_C"/>
    <property type="match status" value="1"/>
</dbReference>
<gene>
    <name evidence="2" type="ORF">ALO52_05005</name>
</gene>
<dbReference type="NCBIfam" id="NF041671">
    <property type="entry name" value="peri_hyde_PaoC"/>
    <property type="match status" value="1"/>
</dbReference>
<dbReference type="InterPro" id="IPR046867">
    <property type="entry name" value="AldOxase/xan_DH_MoCoBD2"/>
</dbReference>
<proteinExistence type="predicted"/>
<dbReference type="PANTHER" id="PTHR11908">
    <property type="entry name" value="XANTHINE DEHYDROGENASE"/>
    <property type="match status" value="1"/>
</dbReference>
<accession>A0A0N8SK56</accession>
<evidence type="ECO:0000313" key="2">
    <source>
        <dbReference type="EMBL" id="KPY34256.1"/>
    </source>
</evidence>
<comment type="caution">
    <text evidence="2">The sequence shown here is derived from an EMBL/GenBank/DDBJ whole genome shotgun (WGS) entry which is preliminary data.</text>
</comment>
<name>A0A0N8SK56_9PSED</name>
<dbReference type="Pfam" id="PF20256">
    <property type="entry name" value="MoCoBD_2"/>
    <property type="match status" value="1"/>
</dbReference>
<dbReference type="Gene3D" id="3.90.1170.50">
    <property type="entry name" value="Aldehyde oxidase/xanthine dehydrogenase, a/b hammerhead"/>
    <property type="match status" value="1"/>
</dbReference>
<dbReference type="Gene3D" id="3.30.365.10">
    <property type="entry name" value="Aldehyde oxidase/xanthine dehydrogenase, molybdopterin binding domain"/>
    <property type="match status" value="4"/>
</dbReference>
<dbReference type="PATRIC" id="fig|251707.3.peg.4750"/>
<dbReference type="SMART" id="SM01008">
    <property type="entry name" value="Ald_Xan_dh_C"/>
    <property type="match status" value="1"/>
</dbReference>
<dbReference type="InterPro" id="IPR036856">
    <property type="entry name" value="Ald_Oxase/Xan_DH_a/b_sf"/>
</dbReference>
<feature type="domain" description="Aldehyde oxidase/xanthine dehydrogenase a/b hammerhead" evidence="1">
    <location>
        <begin position="34"/>
        <end position="140"/>
    </location>
</feature>
<reference evidence="2 3" key="1">
    <citation type="submission" date="2015-09" db="EMBL/GenBank/DDBJ databases">
        <title>Genome announcement of multiple Pseudomonas syringae strains.</title>
        <authorList>
            <person name="Thakur S."/>
            <person name="Wang P.W."/>
            <person name="Gong Y."/>
            <person name="Weir B.S."/>
            <person name="Guttman D.S."/>
        </authorList>
    </citation>
    <scope>NUCLEOTIDE SEQUENCE [LARGE SCALE GENOMIC DNA]</scope>
    <source>
        <strain evidence="2 3">ICMP3956</strain>
    </source>
</reference>
<evidence type="ECO:0000259" key="1">
    <source>
        <dbReference type="SMART" id="SM01008"/>
    </source>
</evidence>
<dbReference type="InterPro" id="IPR000674">
    <property type="entry name" value="Ald_Oxase/Xan_DH_a/b"/>
</dbReference>
<dbReference type="GO" id="GO:0005506">
    <property type="term" value="F:iron ion binding"/>
    <property type="evidence" value="ECO:0007669"/>
    <property type="project" value="InterPro"/>
</dbReference>
<dbReference type="InterPro" id="IPR037165">
    <property type="entry name" value="AldOxase/xan_DH_Mopterin-bd_sf"/>
</dbReference>
<dbReference type="EMBL" id="LJRC01000190">
    <property type="protein sequence ID" value="KPY34256.1"/>
    <property type="molecule type" value="Genomic_DNA"/>
</dbReference>
<organism evidence="2 3">
    <name type="scientific">Pseudomonas syringae pv. primulae</name>
    <dbReference type="NCBI Taxonomy" id="251707"/>
    <lineage>
        <taxon>Bacteria</taxon>
        <taxon>Pseudomonadati</taxon>
        <taxon>Pseudomonadota</taxon>
        <taxon>Gammaproteobacteria</taxon>
        <taxon>Pseudomonadales</taxon>
        <taxon>Pseudomonadaceae</taxon>
        <taxon>Pseudomonas</taxon>
    </lineage>
</organism>
<protein>
    <submittedName>
        <fullName evidence="2">Aldehyde oxidase and xanthine dehydrogenase family protein</fullName>
    </submittedName>
</protein>
<dbReference type="Pfam" id="PF02738">
    <property type="entry name" value="MoCoBD_1"/>
    <property type="match status" value="1"/>
</dbReference>
<dbReference type="GO" id="GO:0016491">
    <property type="term" value="F:oxidoreductase activity"/>
    <property type="evidence" value="ECO:0007669"/>
    <property type="project" value="InterPro"/>
</dbReference>
<dbReference type="InterPro" id="IPR016208">
    <property type="entry name" value="Ald_Oxase/xanthine_DH-like"/>
</dbReference>
<dbReference type="SUPFAM" id="SSF56003">
    <property type="entry name" value="Molybdenum cofactor-binding domain"/>
    <property type="match status" value="1"/>
</dbReference>
<dbReference type="SUPFAM" id="SSF54665">
    <property type="entry name" value="CO dehydrogenase molybdoprotein N-domain-like"/>
    <property type="match status" value="1"/>
</dbReference>